<feature type="region of interest" description="Disordered" evidence="1">
    <location>
        <begin position="86"/>
        <end position="122"/>
    </location>
</feature>
<dbReference type="GO" id="GO:0016973">
    <property type="term" value="P:poly(A)+ mRNA export from nucleus"/>
    <property type="evidence" value="ECO:0007669"/>
    <property type="project" value="TreeGrafter"/>
</dbReference>
<proteinExistence type="predicted"/>
<protein>
    <recommendedName>
        <fullName evidence="3">Nuclear pore complex protein NUP1</fullName>
    </recommendedName>
</protein>
<feature type="compositionally biased region" description="Polar residues" evidence="1">
    <location>
        <begin position="431"/>
        <end position="444"/>
    </location>
</feature>
<feature type="region of interest" description="Disordered" evidence="1">
    <location>
        <begin position="142"/>
        <end position="162"/>
    </location>
</feature>
<feature type="compositionally biased region" description="Polar residues" evidence="1">
    <location>
        <begin position="368"/>
        <end position="380"/>
    </location>
</feature>
<dbReference type="PANTHER" id="PTHR33416">
    <property type="entry name" value="NUCLEAR PORE COMPLEX PROTEIN NUP1"/>
    <property type="match status" value="1"/>
</dbReference>
<feature type="region of interest" description="Disordered" evidence="1">
    <location>
        <begin position="429"/>
        <end position="453"/>
    </location>
</feature>
<feature type="compositionally biased region" description="Basic residues" evidence="1">
    <location>
        <begin position="1370"/>
        <end position="1384"/>
    </location>
</feature>
<evidence type="ECO:0008006" key="3">
    <source>
        <dbReference type="Google" id="ProtNLM"/>
    </source>
</evidence>
<feature type="compositionally biased region" description="Pro residues" evidence="1">
    <location>
        <begin position="89"/>
        <end position="98"/>
    </location>
</feature>
<feature type="region of interest" description="Disordered" evidence="1">
    <location>
        <begin position="1262"/>
        <end position="1282"/>
    </location>
</feature>
<feature type="region of interest" description="Disordered" evidence="1">
    <location>
        <begin position="363"/>
        <end position="387"/>
    </location>
</feature>
<evidence type="ECO:0000256" key="1">
    <source>
        <dbReference type="SAM" id="MobiDB-lite"/>
    </source>
</evidence>
<feature type="compositionally biased region" description="Basic and acidic residues" evidence="1">
    <location>
        <begin position="106"/>
        <end position="122"/>
    </location>
</feature>
<feature type="compositionally biased region" description="Polar residues" evidence="1">
    <location>
        <begin position="1334"/>
        <end position="1356"/>
    </location>
</feature>
<organism evidence="2">
    <name type="scientific">Fagus sylvatica</name>
    <name type="common">Beechnut</name>
    <dbReference type="NCBI Taxonomy" id="28930"/>
    <lineage>
        <taxon>Eukaryota</taxon>
        <taxon>Viridiplantae</taxon>
        <taxon>Streptophyta</taxon>
        <taxon>Embryophyta</taxon>
        <taxon>Tracheophyta</taxon>
        <taxon>Spermatophyta</taxon>
        <taxon>Magnoliopsida</taxon>
        <taxon>eudicotyledons</taxon>
        <taxon>Gunneridae</taxon>
        <taxon>Pentapetalae</taxon>
        <taxon>rosids</taxon>
        <taxon>fabids</taxon>
        <taxon>Fagales</taxon>
        <taxon>Fagaceae</taxon>
        <taxon>Fagus</taxon>
    </lineage>
</organism>
<dbReference type="EMBL" id="OIVN01002569">
    <property type="protein sequence ID" value="SPD04774.1"/>
    <property type="molecule type" value="Genomic_DNA"/>
</dbReference>
<evidence type="ECO:0000313" key="2">
    <source>
        <dbReference type="EMBL" id="SPD04774.1"/>
    </source>
</evidence>
<dbReference type="GO" id="GO:0071763">
    <property type="term" value="P:nuclear membrane organization"/>
    <property type="evidence" value="ECO:0007669"/>
    <property type="project" value="TreeGrafter"/>
</dbReference>
<accession>A0A2N9GZM4</accession>
<sequence length="1384" mass="143351">METAREEKPYDAVSGGGLGTGGKFRKRPFRRTTQTTPYDRPPTALRTPSLAAAANNNNGWLSRLVDPAQRLIASSAHRIFSSVFRKRLAPPPPPPPQQSQPSTPEANKEVRDKHQESRDKHHEAVAILSFFLPSSGRDHMYSPGVQRGAIDQGDNSSNSFDKGGVTELEQILKQKTFTRSEIDRLTALLHSRTLDINIGDEQKKSEVIPSEPVVSIVRREEVSNVRREELSKAQALENGIGSHFISTPLVLDEDVASPAELAKAYMGSRPSKVSPSMLGIRGQAFREDSTVISSGPFLSKSPIMPLVQRSSGHAGYLENGFMTPRSRGKSAIYSMARTPYSRVNPASNLKGVGPIVAYDGPSSSSSSQAAWEQNKLSGSKQGALKRRSSVLDNDIGSVGPIRRIRQKPNLLSSRGLSFPVSGSPFPIPGTGVSSGSAQYPSSLTRRPPLFGESKENLTKMSTENGDNSMPGTSFQHVSSKSSDMASKILQQLEKLVSPKEKSSELKLASLWDSSPSKLSPSMLRGKALRSLDTVESPKLLENVSENHRLDSSLDTLLPETVDITSQKQNKVEENGPLKLVASCDRSVPVVNGIDSKAPNKDTLPSVKFTDSVVINSVNHPPQKKRAFQMSAHEDFLELDDDYPNGAAPTSLFEEREKAHVSVAERKTNSADVVTLEKPPSLLGFKPPASSALNQKTDVVTSDGPVVAEKSGFAFPKATSTNVAVPPVMIATESSLTYDKSASSKESNVAPPIFSFGDKLASSKEPNAAFPVASFVSVSSADKMPQLTFASSSSASESAGLFGVSSDPKPESLSSFSTVVAGANDSVPKLPELEQADNKNNSIAGVTFRTPETALSFAASTSTPTASIGANTTTNNFFLNNGSLSSSSSSSSTIPPLVFNNVPSQNSSNSSTLTVTSTGGSSITTSAFTTSVTSSNSLSTSAASAPSFSSAPIFKFGSAVAASPVTATSGIESEAAKKRPDSSFGNLSSNPFVGTSAANASTGSSNFGFSAAATSSTANNQSQGSTFFSSGSGSVLSAQTSPAGTGVATFTNSMPIQFSSSTSSPSFGLAGNTALSSGSSPFAASTPAFNSSTAFGVGASAPSSDANSNNPIGGTTSSLFGSSWQPAKSSMFGSTFNSTSSSTGSSFAASTASLAATTSPSTGFSFPASTASVPASTSLSAGFSFVASAASAAAPTSSSTGFPFAASSAPASGTSSTGFSFVASTASAAAPSSAPVAFGSSIVPSSDPTFSFTSAMATPASQSVFGNPNMGFTNNSASLGNNDQMNMEDSMAEDTVQGSMPTVQGSMPTVQGSMPTVPVFGQSSFVFGSTAPSTGNPFQFGAQQNPSPFQASNSLGGSFSVGAGGDDKSNRKYVKVNRNKAGRRK</sequence>
<reference evidence="2" key="1">
    <citation type="submission" date="2018-02" db="EMBL/GenBank/DDBJ databases">
        <authorList>
            <person name="Cohen D.B."/>
            <person name="Kent A.D."/>
        </authorList>
    </citation>
    <scope>NUCLEOTIDE SEQUENCE</scope>
</reference>
<feature type="region of interest" description="Disordered" evidence="1">
    <location>
        <begin position="1334"/>
        <end position="1384"/>
    </location>
</feature>
<dbReference type="PANTHER" id="PTHR33416:SF20">
    <property type="entry name" value="NUCLEAR PORE COMPLEX PROTEIN NUP1"/>
    <property type="match status" value="1"/>
</dbReference>
<feature type="compositionally biased region" description="Basic and acidic residues" evidence="1">
    <location>
        <begin position="1"/>
        <end position="10"/>
    </location>
</feature>
<feature type="region of interest" description="Disordered" evidence="1">
    <location>
        <begin position="1"/>
        <end position="48"/>
    </location>
</feature>
<name>A0A2N9GZM4_FAGSY</name>
<feature type="region of interest" description="Disordered" evidence="1">
    <location>
        <begin position="900"/>
        <end position="919"/>
    </location>
</feature>
<dbReference type="GO" id="GO:0005635">
    <property type="term" value="C:nuclear envelope"/>
    <property type="evidence" value="ECO:0007669"/>
    <property type="project" value="TreeGrafter"/>
</dbReference>
<gene>
    <name evidence="2" type="ORF">FSB_LOCUS32656</name>
</gene>